<accession>A0A9P6E961</accession>
<keyword evidence="3" id="KW-1185">Reference proteome</keyword>
<feature type="region of interest" description="Disordered" evidence="1">
    <location>
        <begin position="12"/>
        <end position="69"/>
    </location>
</feature>
<name>A0A9P6E961_9AGAR</name>
<evidence type="ECO:0000256" key="1">
    <source>
        <dbReference type="SAM" id="MobiDB-lite"/>
    </source>
</evidence>
<dbReference type="Proteomes" id="UP000807306">
    <property type="component" value="Unassembled WGS sequence"/>
</dbReference>
<reference evidence="2" key="1">
    <citation type="submission" date="2020-11" db="EMBL/GenBank/DDBJ databases">
        <authorList>
            <consortium name="DOE Joint Genome Institute"/>
            <person name="Ahrendt S."/>
            <person name="Riley R."/>
            <person name="Andreopoulos W."/>
            <person name="Labutti K."/>
            <person name="Pangilinan J."/>
            <person name="Ruiz-Duenas F.J."/>
            <person name="Barrasa J.M."/>
            <person name="Sanchez-Garcia M."/>
            <person name="Camarero S."/>
            <person name="Miyauchi S."/>
            <person name="Serrano A."/>
            <person name="Linde D."/>
            <person name="Babiker R."/>
            <person name="Drula E."/>
            <person name="Ayuso-Fernandez I."/>
            <person name="Pacheco R."/>
            <person name="Padilla G."/>
            <person name="Ferreira P."/>
            <person name="Barriuso J."/>
            <person name="Kellner H."/>
            <person name="Castanera R."/>
            <person name="Alfaro M."/>
            <person name="Ramirez L."/>
            <person name="Pisabarro A.G."/>
            <person name="Kuo A."/>
            <person name="Tritt A."/>
            <person name="Lipzen A."/>
            <person name="He G."/>
            <person name="Yan M."/>
            <person name="Ng V."/>
            <person name="Cullen D."/>
            <person name="Martin F."/>
            <person name="Rosso M.-N."/>
            <person name="Henrissat B."/>
            <person name="Hibbett D."/>
            <person name="Martinez A.T."/>
            <person name="Grigoriev I.V."/>
        </authorList>
    </citation>
    <scope>NUCLEOTIDE SEQUENCE</scope>
    <source>
        <strain evidence="2">CBS 506.95</strain>
    </source>
</reference>
<evidence type="ECO:0008006" key="4">
    <source>
        <dbReference type="Google" id="ProtNLM"/>
    </source>
</evidence>
<dbReference type="AlphaFoldDB" id="A0A9P6E961"/>
<sequence length="649" mass="73122">MHNSWDFLFATDVGEPSSPNQSRRGSPSSNWPYTRYNSPSIWSQGSTTHATARQHKSPSPLAGIPTFRPMPSRSATTSTYFGSPSSQNEAHLKSMSTSYDFDQFLMGDITVGPAPQTPSQLVPNATFLQRSLLLASTSPPVFLSVPPFSQRLPINPKVPFYELSKEVHERICDLLEPRHIVKWSSISRSSWIYTTRMKSVWMKALEKMCQRNALPPSSFSLLKDKSGSQLAWLATMPDRFHYWMKRQPAEAFVHKRRAFDIRNTSNPQPSASSRHPGLAMLLVPGGRYLIVDDGRYMTISDLGVGSQSEPRWVSTIKHEQPRRPRQIKSMLDAYPAPNGVDLRVIVFFDRLRDRLGTFHVYNVTPRVEGGDSAVRLLAAHTENDKHALYTFREDILITLAGSTLFIRNFVTKLEVSMKIHNDPPAKALMCSKMGHIILVHMHGFSVWRIPNFLDTSVNGEGLYSLPEGAIPPQFSLPVNFTEHMESDTGRKGSFTTPVFEKPSVWYEEFGSHPLVFDLARNRFGKDPCQFRWRYLLTIPDSGDTSGVPSIECISRFIVPNEWTNLHISGYSNDQILLTGMCDEGYGAVVCAPAVSPLQSPEVDTGCYSGLLFSKLREMFSGQFVFCPITGRVCYESKPYNVNVLDYFHL</sequence>
<comment type="caution">
    <text evidence="2">The sequence shown here is derived from an EMBL/GenBank/DDBJ whole genome shotgun (WGS) entry which is preliminary data.</text>
</comment>
<evidence type="ECO:0000313" key="3">
    <source>
        <dbReference type="Proteomes" id="UP000807306"/>
    </source>
</evidence>
<dbReference type="OrthoDB" id="3051800at2759"/>
<dbReference type="EMBL" id="MU157889">
    <property type="protein sequence ID" value="KAF9525041.1"/>
    <property type="molecule type" value="Genomic_DNA"/>
</dbReference>
<proteinExistence type="predicted"/>
<organism evidence="2 3">
    <name type="scientific">Crepidotus variabilis</name>
    <dbReference type="NCBI Taxonomy" id="179855"/>
    <lineage>
        <taxon>Eukaryota</taxon>
        <taxon>Fungi</taxon>
        <taxon>Dikarya</taxon>
        <taxon>Basidiomycota</taxon>
        <taxon>Agaricomycotina</taxon>
        <taxon>Agaricomycetes</taxon>
        <taxon>Agaricomycetidae</taxon>
        <taxon>Agaricales</taxon>
        <taxon>Agaricineae</taxon>
        <taxon>Crepidotaceae</taxon>
        <taxon>Crepidotus</taxon>
    </lineage>
</organism>
<evidence type="ECO:0000313" key="2">
    <source>
        <dbReference type="EMBL" id="KAF9525041.1"/>
    </source>
</evidence>
<gene>
    <name evidence="2" type="ORF">CPB83DRAFT_885823</name>
</gene>
<protein>
    <recommendedName>
        <fullName evidence="4">F-box domain-containing protein</fullName>
    </recommendedName>
</protein>
<feature type="compositionally biased region" description="Polar residues" evidence="1">
    <location>
        <begin position="17"/>
        <end position="51"/>
    </location>
</feature>